<dbReference type="AlphaFoldDB" id="A0A0N8GMB1"/>
<feature type="domain" description="N-acetyltransferase" evidence="1">
    <location>
        <begin position="2"/>
        <end position="150"/>
    </location>
</feature>
<reference evidence="2 3" key="1">
    <citation type="submission" date="2015-07" db="EMBL/GenBank/DDBJ databases">
        <title>Genome sequence of Ornatilinea apprima DSM 23815.</title>
        <authorList>
            <person name="Hemp J."/>
            <person name="Ward L.M."/>
            <person name="Pace L.A."/>
            <person name="Fischer W.W."/>
        </authorList>
    </citation>
    <scope>NUCLEOTIDE SEQUENCE [LARGE SCALE GENOMIC DNA]</scope>
    <source>
        <strain evidence="2 3">P3M-1</strain>
    </source>
</reference>
<dbReference type="Gene3D" id="3.40.630.30">
    <property type="match status" value="1"/>
</dbReference>
<dbReference type="InterPro" id="IPR000182">
    <property type="entry name" value="GNAT_dom"/>
</dbReference>
<dbReference type="EMBL" id="LGCL01000031">
    <property type="protein sequence ID" value="KPL74802.1"/>
    <property type="molecule type" value="Genomic_DNA"/>
</dbReference>
<evidence type="ECO:0000313" key="3">
    <source>
        <dbReference type="Proteomes" id="UP000050417"/>
    </source>
</evidence>
<keyword evidence="3" id="KW-1185">Reference proteome</keyword>
<sequence length="170" mass="18567">MIEIRPECSSDVTAIHLVNAAAFQQENEARLVDQLRDQGGLTLSMVCIQDDQIIGHIAYSPVVVEFDDGGSLQALALAPVAILPEHQNSGVGTHLIQVSLDILKAQGHHLVIVLGHPDYYPRFGFKPASGFNIRSPYPVPNEAFMLLELTAGTLENRPGVVRYRPEFDGV</sequence>
<dbReference type="RefSeq" id="WP_075063493.1">
    <property type="nucleotide sequence ID" value="NZ_LGCL01000031.1"/>
</dbReference>
<gene>
    <name evidence="2" type="ORF">ADN00_13215</name>
</gene>
<dbReference type="PROSITE" id="PS51186">
    <property type="entry name" value="GNAT"/>
    <property type="match status" value="1"/>
</dbReference>
<dbReference type="SUPFAM" id="SSF55729">
    <property type="entry name" value="Acyl-CoA N-acyltransferases (Nat)"/>
    <property type="match status" value="1"/>
</dbReference>
<dbReference type="Proteomes" id="UP000050417">
    <property type="component" value="Unassembled WGS sequence"/>
</dbReference>
<comment type="caution">
    <text evidence="2">The sequence shown here is derived from an EMBL/GenBank/DDBJ whole genome shotgun (WGS) entry which is preliminary data.</text>
</comment>
<dbReference type="GO" id="GO:0016747">
    <property type="term" value="F:acyltransferase activity, transferring groups other than amino-acyl groups"/>
    <property type="evidence" value="ECO:0007669"/>
    <property type="project" value="InterPro"/>
</dbReference>
<accession>A0A0N8GMB1</accession>
<dbReference type="InterPro" id="IPR016181">
    <property type="entry name" value="Acyl_CoA_acyltransferase"/>
</dbReference>
<dbReference type="OrthoDB" id="9797178at2"/>
<protein>
    <recommendedName>
        <fullName evidence="1">N-acetyltransferase domain-containing protein</fullName>
    </recommendedName>
</protein>
<name>A0A0N8GMB1_9CHLR</name>
<dbReference type="Pfam" id="PF13527">
    <property type="entry name" value="Acetyltransf_9"/>
    <property type="match status" value="1"/>
</dbReference>
<dbReference type="CDD" id="cd04301">
    <property type="entry name" value="NAT_SF"/>
    <property type="match status" value="1"/>
</dbReference>
<dbReference type="STRING" id="1134406.ADN00_13215"/>
<organism evidence="2 3">
    <name type="scientific">Ornatilinea apprima</name>
    <dbReference type="NCBI Taxonomy" id="1134406"/>
    <lineage>
        <taxon>Bacteria</taxon>
        <taxon>Bacillati</taxon>
        <taxon>Chloroflexota</taxon>
        <taxon>Anaerolineae</taxon>
        <taxon>Anaerolineales</taxon>
        <taxon>Anaerolineaceae</taxon>
        <taxon>Ornatilinea</taxon>
    </lineage>
</organism>
<proteinExistence type="predicted"/>
<evidence type="ECO:0000313" key="2">
    <source>
        <dbReference type="EMBL" id="KPL74802.1"/>
    </source>
</evidence>
<evidence type="ECO:0000259" key="1">
    <source>
        <dbReference type="PROSITE" id="PS51186"/>
    </source>
</evidence>